<proteinExistence type="predicted"/>
<dbReference type="EMBL" id="HG994367">
    <property type="protein sequence ID" value="CAF1698428.1"/>
    <property type="molecule type" value="Genomic_DNA"/>
</dbReference>
<protein>
    <submittedName>
        <fullName evidence="2">(rape) hypothetical protein</fullName>
    </submittedName>
</protein>
<gene>
    <name evidence="2" type="ORF">DARMORV10_C03P13910.1</name>
</gene>
<dbReference type="AlphaFoldDB" id="A0A816HXR4"/>
<accession>A0A816HXR4</accession>
<organism evidence="2">
    <name type="scientific">Brassica napus</name>
    <name type="common">Rape</name>
    <dbReference type="NCBI Taxonomy" id="3708"/>
    <lineage>
        <taxon>Eukaryota</taxon>
        <taxon>Viridiplantae</taxon>
        <taxon>Streptophyta</taxon>
        <taxon>Embryophyta</taxon>
        <taxon>Tracheophyta</taxon>
        <taxon>Spermatophyta</taxon>
        <taxon>Magnoliopsida</taxon>
        <taxon>eudicotyledons</taxon>
        <taxon>Gunneridae</taxon>
        <taxon>Pentapetalae</taxon>
        <taxon>rosids</taxon>
        <taxon>malvids</taxon>
        <taxon>Brassicales</taxon>
        <taxon>Brassicaceae</taxon>
        <taxon>Brassiceae</taxon>
        <taxon>Brassica</taxon>
    </lineage>
</organism>
<evidence type="ECO:0000313" key="2">
    <source>
        <dbReference type="EMBL" id="CAF1698428.1"/>
    </source>
</evidence>
<evidence type="ECO:0000256" key="1">
    <source>
        <dbReference type="SAM" id="MobiDB-lite"/>
    </source>
</evidence>
<name>A0A816HXR4_BRANA</name>
<feature type="region of interest" description="Disordered" evidence="1">
    <location>
        <begin position="1"/>
        <end position="34"/>
    </location>
</feature>
<reference evidence="2" key="1">
    <citation type="submission" date="2021-01" db="EMBL/GenBank/DDBJ databases">
        <authorList>
            <consortium name="Genoscope - CEA"/>
            <person name="William W."/>
        </authorList>
    </citation>
    <scope>NUCLEOTIDE SEQUENCE</scope>
</reference>
<sequence>MTDNRDEAKVPPSDSSTSNDASRTRQRRKRKWDQPAEQLSMFLLLQLLLHCDVVLTSKLTDEEAKWIMETAQSFYLNDTRYKLLER</sequence>
<dbReference type="Proteomes" id="UP001295469">
    <property type="component" value="Chromosome C03"/>
</dbReference>